<evidence type="ECO:0000313" key="9">
    <source>
        <dbReference type="EMBL" id="OMH58462.1"/>
    </source>
</evidence>
<protein>
    <recommendedName>
        <fullName evidence="2">Putative glyoxylase CFP32</fullName>
    </recommendedName>
    <alternativeName>
        <fullName evidence="3">27 kDa antigen Cfp30B</fullName>
    </alternativeName>
</protein>
<dbReference type="Pfam" id="PF00903">
    <property type="entry name" value="Glyoxalase"/>
    <property type="match status" value="2"/>
</dbReference>
<reference evidence="11 17" key="7">
    <citation type="submission" date="2018-08" db="EMBL/GenBank/DDBJ databases">
        <authorList>
            <person name="Fokvardsen B D."/>
            <person name="Norman A."/>
        </authorList>
    </citation>
    <scope>NUCLEOTIDE SEQUENCE [LARGE SCALE GENOMIC DNA]</scope>
    <source>
        <strain evidence="11 17">DKC2</strain>
    </source>
</reference>
<dbReference type="SUPFAM" id="SSF54593">
    <property type="entry name" value="Glyoxalase/Bleomycin resistance protein/Dihydroxybiphenyl dioxygenase"/>
    <property type="match status" value="2"/>
</dbReference>
<dbReference type="EMBL" id="LWDQ01000001">
    <property type="protein sequence ID" value="OMH58462.1"/>
    <property type="molecule type" value="Genomic_DNA"/>
</dbReference>
<evidence type="ECO:0000313" key="11">
    <source>
        <dbReference type="EMBL" id="VCU48813.1"/>
    </source>
</evidence>
<dbReference type="Gene3D" id="3.10.180.10">
    <property type="entry name" value="2,3-Dihydroxybiphenyl 1,2-Dioxygenase, domain 1"/>
    <property type="match status" value="2"/>
</dbReference>
<feature type="domain" description="VOC" evidence="4">
    <location>
        <begin position="11"/>
        <end position="129"/>
    </location>
</feature>
<evidence type="ECO:0000313" key="15">
    <source>
        <dbReference type="Proteomes" id="UP000189452"/>
    </source>
</evidence>
<proteinExistence type="predicted"/>
<reference evidence="8 18" key="8">
    <citation type="submission" date="2021-03" db="EMBL/GenBank/DDBJ databases">
        <title>Whole Genome Sequencing of Mycobacterium tuberculosis clinical isolates from Arunachal Pradesh, India.</title>
        <authorList>
            <person name="Singh S."/>
            <person name="Mudliar S.R."/>
            <person name="Kulsum U."/>
            <person name="Rufai S.B."/>
            <person name="Singh P.K."/>
            <person name="Umpo M."/>
            <person name="Nyori M."/>
        </authorList>
    </citation>
    <scope>NUCLEOTIDE SEQUENCE [LARGE SCALE GENOMIC DNA]</scope>
    <source>
        <strain evidence="8 18">OMICS/BPL/0142/20/SP</strain>
    </source>
</reference>
<dbReference type="Proteomes" id="UP000256381">
    <property type="component" value="Unassembled WGS sequence"/>
</dbReference>
<dbReference type="InterPro" id="IPR029068">
    <property type="entry name" value="Glyas_Bleomycin-R_OHBP_Dase"/>
</dbReference>
<reference evidence="7 13" key="1">
    <citation type="submission" date="2015-03" db="EMBL/GenBank/DDBJ databases">
        <authorList>
            <consortium name="Pathogen Informatics"/>
            <person name="Murphy D."/>
        </authorList>
    </citation>
    <scope>NUCLEOTIDE SEQUENCE [LARGE SCALE GENOMIC DNA]</scope>
    <source>
        <strain evidence="7 13">0268S</strain>
    </source>
</reference>
<keyword evidence="1" id="KW-0677">Repeat</keyword>
<dbReference type="SMR" id="A0A045J3W4"/>
<dbReference type="EMBL" id="COPH01000025">
    <property type="protein sequence ID" value="CLW65604.1"/>
    <property type="molecule type" value="Genomic_DNA"/>
</dbReference>
<organism evidence="6 14">
    <name type="scientific">Mycobacterium tuberculosis</name>
    <dbReference type="NCBI Taxonomy" id="1773"/>
    <lineage>
        <taxon>Bacteria</taxon>
        <taxon>Bacillati</taxon>
        <taxon>Actinomycetota</taxon>
        <taxon>Actinomycetes</taxon>
        <taxon>Mycobacteriales</taxon>
        <taxon>Mycobacteriaceae</taxon>
        <taxon>Mycobacterium</taxon>
        <taxon>Mycobacterium tuberculosis complex</taxon>
    </lineage>
</organism>
<evidence type="ECO:0000256" key="1">
    <source>
        <dbReference type="ARBA" id="ARBA00022737"/>
    </source>
</evidence>
<dbReference type="Proteomes" id="UP000050139">
    <property type="component" value="Unassembled WGS sequence"/>
</dbReference>
<evidence type="ECO:0000313" key="6">
    <source>
        <dbReference type="EMBL" id="CKS76821.1"/>
    </source>
</evidence>
<evidence type="ECO:0000313" key="12">
    <source>
        <dbReference type="Proteomes" id="UP000049023"/>
    </source>
</evidence>
<dbReference type="RefSeq" id="WP_003403012.1">
    <property type="nucleotide sequence ID" value="NZ_AP017901.1"/>
</dbReference>
<dbReference type="Proteomes" id="UP000189452">
    <property type="component" value="Chromosome"/>
</dbReference>
<dbReference type="EMBL" id="CNFT01001045">
    <property type="protein sequence ID" value="CKS76821.1"/>
    <property type="molecule type" value="Genomic_DNA"/>
</dbReference>
<evidence type="ECO:0000313" key="18">
    <source>
        <dbReference type="Proteomes" id="UP000671119"/>
    </source>
</evidence>
<evidence type="ECO:0000313" key="7">
    <source>
        <dbReference type="EMBL" id="CLW65604.1"/>
    </source>
</evidence>
<dbReference type="Proteomes" id="UP000671119">
    <property type="component" value="Unassembled WGS sequence"/>
</dbReference>
<evidence type="ECO:0000313" key="5">
    <source>
        <dbReference type="EMBL" id="CKS45421.1"/>
    </source>
</evidence>
<dbReference type="FunFam" id="3.10.180.10:FF:000043">
    <property type="entry name" value="27 kDa antigen Cfp30B"/>
    <property type="match status" value="1"/>
</dbReference>
<accession>A0A045J3W4</accession>
<dbReference type="EMBL" id="CNFU01000756">
    <property type="protein sequence ID" value="CKS45421.1"/>
    <property type="molecule type" value="Genomic_DNA"/>
</dbReference>
<evidence type="ECO:0000259" key="4">
    <source>
        <dbReference type="PROSITE" id="PS51819"/>
    </source>
</evidence>
<dbReference type="CDD" id="cd07247">
    <property type="entry name" value="SgaA_N_like"/>
    <property type="match status" value="2"/>
</dbReference>
<dbReference type="PANTHER" id="PTHR33993:SF14">
    <property type="entry name" value="GB|AAF24581.1"/>
    <property type="match status" value="1"/>
</dbReference>
<reference evidence="9 15" key="5">
    <citation type="submission" date="2017-02" db="EMBL/GenBank/DDBJ databases">
        <title>Protein polymorphisms may explain contrasting epidemiological fitness of two variants of a multidrug-resistant Mycobacterium tuberculosis strain.</title>
        <authorList>
            <person name="Bigi M.M."/>
            <person name="Lopez B."/>
            <person name="Blanco F.C."/>
            <person name="Sasiain M.C."/>
            <person name="De La Barrera S."/>
            <person name="Ritacco V."/>
            <person name="Bigi F."/>
            <person name="Soria M.A."/>
        </authorList>
    </citation>
    <scope>NUCLEOTIDE SEQUENCE [LARGE SCALE GENOMIC DNA]</scope>
    <source>
        <strain evidence="9 15">6548</strain>
    </source>
</reference>
<dbReference type="Proteomes" id="UP000049023">
    <property type="component" value="Unassembled WGS sequence"/>
</dbReference>
<dbReference type="Proteomes" id="UP000300237">
    <property type="component" value="Chromosome"/>
</dbReference>
<name>A0A045J3W4_MYCTX</name>
<dbReference type="PANTHER" id="PTHR33993">
    <property type="entry name" value="GLYOXALASE-RELATED"/>
    <property type="match status" value="1"/>
</dbReference>
<dbReference type="Proteomes" id="UP000050164">
    <property type="component" value="Unassembled WGS sequence"/>
</dbReference>
<evidence type="ECO:0000313" key="10">
    <source>
        <dbReference type="EMBL" id="REQ54615.1"/>
    </source>
</evidence>
<reference evidence="10" key="6">
    <citation type="submission" date="2018-07" db="EMBL/GenBank/DDBJ databases">
        <authorList>
            <person name="Shah S."/>
            <person name="Brown T."/>
            <person name="Auld S."/>
            <person name="Bratton K."/>
            <person name="Narechania A."/>
            <person name="Mathema B."/>
            <person name="Gandhi N."/>
        </authorList>
    </citation>
    <scope>NUCLEOTIDE SEQUENCE</scope>
    <source>
        <strain evidence="10">32301_S10</strain>
    </source>
</reference>
<dbReference type="InterPro" id="IPR037523">
    <property type="entry name" value="VOC_core"/>
</dbReference>
<dbReference type="EMBL" id="QTBD01000092">
    <property type="protein sequence ID" value="REQ54615.1"/>
    <property type="molecule type" value="Genomic_DNA"/>
</dbReference>
<feature type="domain" description="VOC" evidence="4">
    <location>
        <begin position="143"/>
        <end position="257"/>
    </location>
</feature>
<reference evidence="10 16" key="4">
    <citation type="journal article" date="2017" name="N. Engl. J. Med.">
        <title>Transmission of Extensively Drug-Resistant Tuberculosis in South Africa.</title>
        <authorList>
            <person name="Shah N.S."/>
            <person name="Auld S.C."/>
            <person name="Brust J.C."/>
            <person name="Mathema B."/>
            <person name="Ismail N."/>
            <person name="Moodley P."/>
            <person name="Mlisana K."/>
            <person name="Allana S."/>
            <person name="Campbell A."/>
            <person name="Mthiyane T."/>
            <person name="Morris N."/>
            <person name="Mpangase P."/>
            <person name="van der Meulen H."/>
            <person name="Omar S.V."/>
            <person name="Brown T.S."/>
            <person name="Narechania A."/>
            <person name="Shaskina E."/>
            <person name="Kapwata T."/>
            <person name="Kreiswirth B."/>
            <person name="Gandhi N.R."/>
        </authorList>
    </citation>
    <scope>NUCLEOTIDE SEQUENCE [LARGE SCALE GENOMIC DNA]</scope>
    <source>
        <strain evidence="10 16">32301_S10</strain>
    </source>
</reference>
<dbReference type="PROSITE" id="PS51819">
    <property type="entry name" value="VOC"/>
    <property type="match status" value="2"/>
</dbReference>
<evidence type="ECO:0000313" key="8">
    <source>
        <dbReference type="EMBL" id="MBP0681845.1"/>
    </source>
</evidence>
<dbReference type="EMBL" id="JAGIZI010000002">
    <property type="protein sequence ID" value="MBP0681845.1"/>
    <property type="molecule type" value="Genomic_DNA"/>
</dbReference>
<evidence type="ECO:0000313" key="17">
    <source>
        <dbReference type="Proteomes" id="UP000300237"/>
    </source>
</evidence>
<gene>
    <name evidence="6" type="primary">cfp30B</name>
    <name evidence="9" type="ORF">A4S10_00612</name>
    <name evidence="11" type="ORF">DKC2_0617</name>
    <name evidence="10" type="ORF">DSJ38_06110</name>
    <name evidence="6" type="ORF">ERS027659_03538</name>
    <name evidence="5" type="ORF">ERS027661_03098</name>
    <name evidence="7" type="ORF">ERS094118_03009</name>
    <name evidence="8" type="ORF">J8J21_01560</name>
</gene>
<evidence type="ECO:0000313" key="14">
    <source>
        <dbReference type="Proteomes" id="UP000050164"/>
    </source>
</evidence>
<dbReference type="AlphaFoldDB" id="A0A045J3W4"/>
<sequence length="261" mass="27343">MPKRSEYRQGTPNWVDLQTTDQSAAKKFYTSLFGWGYDDNPVPGGGGVYSMATLNGEAVAAIAPMPPGAPEGMPPIWNTYIAVDDVDAVVDKVVPGGGQVMMPAFDIGDAGRMSFITDPTGAAVGLWQANRHIGATLVNETGTLIWNELLTDKPDLALAFYEAVVGLTHSSMEIAAGQNYRVLKAGDAEVGGCMEPPMPGVPNHWHVYFAVDDADATAAKAAAAGGQVIAEPADIPSVGRFAVLSDPQGAIFSVLKPAPQQ</sequence>
<reference evidence="9 15" key="3">
    <citation type="submission" date="2016-04" db="EMBL/GenBank/DDBJ databases">
        <authorList>
            <person name="Bigi M."/>
            <person name="Bigi F."/>
            <person name="Soria M.A."/>
        </authorList>
    </citation>
    <scope>NUCLEOTIDE SEQUENCE [LARGE SCALE GENOMIC DNA]</scope>
    <source>
        <strain evidence="9 15">6548</strain>
    </source>
</reference>
<dbReference type="InterPro" id="IPR052164">
    <property type="entry name" value="Anthracycline_SecMetBiosynth"/>
</dbReference>
<evidence type="ECO:0000256" key="2">
    <source>
        <dbReference type="ARBA" id="ARBA00072572"/>
    </source>
</evidence>
<evidence type="ECO:0000313" key="16">
    <source>
        <dbReference type="Proteomes" id="UP000256381"/>
    </source>
</evidence>
<evidence type="ECO:0000313" key="13">
    <source>
        <dbReference type="Proteomes" id="UP000050139"/>
    </source>
</evidence>
<dbReference type="EMBL" id="LR027516">
    <property type="protein sequence ID" value="VCU48813.1"/>
    <property type="molecule type" value="Genomic_DNA"/>
</dbReference>
<evidence type="ECO:0000256" key="3">
    <source>
        <dbReference type="ARBA" id="ARBA00079265"/>
    </source>
</evidence>
<reference evidence="12 14" key="2">
    <citation type="submission" date="2015-03" db="EMBL/GenBank/DDBJ databases">
        <authorList>
            <consortium name="Pathogen Informatics"/>
        </authorList>
    </citation>
    <scope>NUCLEOTIDE SEQUENCE [LARGE SCALE GENOMIC DNA]</scope>
    <source>
        <strain evidence="6 14">Bir 185</strain>
        <strain evidence="5 12">Bir 187</strain>
    </source>
</reference>
<dbReference type="InterPro" id="IPR004360">
    <property type="entry name" value="Glyas_Fos-R_dOase_dom"/>
</dbReference>